<dbReference type="GO" id="GO:0033785">
    <property type="term" value="F:heptose 7-phosphate kinase activity"/>
    <property type="evidence" value="ECO:0007669"/>
    <property type="project" value="UniProtKB-UniRule"/>
</dbReference>
<dbReference type="InterPro" id="IPR011913">
    <property type="entry name" value="RfaE_dom_I"/>
</dbReference>
<dbReference type="RefSeq" id="WP_349244455.1">
    <property type="nucleotide sequence ID" value="NZ_JASCXX010000008.1"/>
</dbReference>
<dbReference type="GO" id="GO:0016773">
    <property type="term" value="F:phosphotransferase activity, alcohol group as acceptor"/>
    <property type="evidence" value="ECO:0007669"/>
    <property type="project" value="InterPro"/>
</dbReference>
<comment type="similarity">
    <text evidence="11">In the C-terminal section; belongs to the cytidylyltransferase family.</text>
</comment>
<dbReference type="InterPro" id="IPR011914">
    <property type="entry name" value="RfaE_dom_II"/>
</dbReference>
<keyword evidence="6 11" id="KW-0418">Kinase</keyword>
<feature type="domain" description="Carbohydrate kinase PfkB" evidence="12">
    <location>
        <begin position="16"/>
        <end position="317"/>
    </location>
</feature>
<feature type="domain" description="Cytidyltransferase-like" evidence="13">
    <location>
        <begin position="360"/>
        <end position="455"/>
    </location>
</feature>
<comment type="function">
    <text evidence="1 11">Catalyzes the phosphorylation of D-glycero-D-manno-heptose 7-phosphate at the C-1 position to selectively form D-glycero-beta-D-manno-heptose-1,7-bisphosphate.</text>
</comment>
<dbReference type="CDD" id="cd01172">
    <property type="entry name" value="RfaE_like"/>
    <property type="match status" value="1"/>
</dbReference>
<evidence type="ECO:0000256" key="11">
    <source>
        <dbReference type="HAMAP-Rule" id="MF_01603"/>
    </source>
</evidence>
<dbReference type="AlphaFoldDB" id="A0AAW6TTK5"/>
<keyword evidence="15" id="KW-1185">Reference proteome</keyword>
<comment type="caution">
    <text evidence="14">The sequence shown here is derived from an EMBL/GenBank/DDBJ whole genome shotgun (WGS) entry which is preliminary data.</text>
</comment>
<keyword evidence="7 11" id="KW-0067">ATP-binding</keyword>
<dbReference type="PANTHER" id="PTHR46969:SF1">
    <property type="entry name" value="BIFUNCTIONAL PROTEIN HLDE"/>
    <property type="match status" value="1"/>
</dbReference>
<evidence type="ECO:0000256" key="2">
    <source>
        <dbReference type="ARBA" id="ARBA00003753"/>
    </source>
</evidence>
<keyword evidence="5 11" id="KW-0547">Nucleotide-binding</keyword>
<comment type="pathway">
    <text evidence="11">Nucleotide-sugar biosynthesis; ADP-L-glycero-beta-D-manno-heptose biosynthesis; ADP-L-glycero-beta-D-manno-heptose from D-glycero-beta-D-manno-heptose 7-phosphate: step 3/4.</text>
</comment>
<dbReference type="GO" id="GO:0005524">
    <property type="term" value="F:ATP binding"/>
    <property type="evidence" value="ECO:0007669"/>
    <property type="project" value="UniProtKB-UniRule"/>
</dbReference>
<keyword evidence="9 11" id="KW-0119">Carbohydrate metabolism</keyword>
<evidence type="ECO:0000259" key="13">
    <source>
        <dbReference type="Pfam" id="PF01467"/>
    </source>
</evidence>
<dbReference type="EC" id="2.7.1.167" evidence="11"/>
<evidence type="ECO:0000256" key="8">
    <source>
        <dbReference type="ARBA" id="ARBA00023268"/>
    </source>
</evidence>
<keyword evidence="8 11" id="KW-0511">Multifunctional enzyme</keyword>
<evidence type="ECO:0000313" key="15">
    <source>
        <dbReference type="Proteomes" id="UP001431776"/>
    </source>
</evidence>
<keyword evidence="4 11" id="KW-0548">Nucleotidyltransferase</keyword>
<evidence type="ECO:0000256" key="5">
    <source>
        <dbReference type="ARBA" id="ARBA00022741"/>
    </source>
</evidence>
<reference evidence="14" key="1">
    <citation type="submission" date="2023-05" db="EMBL/GenBank/DDBJ databases">
        <title>Anaerotaeda fermentans gen. nov., sp. nov., a novel anaerobic planctomycete of the new family within the order Sedimentisphaerales isolated from Taman Peninsula, Russia.</title>
        <authorList>
            <person name="Khomyakova M.A."/>
            <person name="Merkel A.Y."/>
            <person name="Slobodkin A.I."/>
        </authorList>
    </citation>
    <scope>NUCLEOTIDE SEQUENCE</scope>
    <source>
        <strain evidence="14">M17dextr</strain>
    </source>
</reference>
<keyword evidence="3 11" id="KW-0808">Transferase</keyword>
<dbReference type="NCBIfam" id="TIGR02199">
    <property type="entry name" value="rfaE_dom_II"/>
    <property type="match status" value="1"/>
</dbReference>
<comment type="similarity">
    <text evidence="11">In the N-terminal section; belongs to the carbohydrate kinase PfkB family.</text>
</comment>
<evidence type="ECO:0000256" key="6">
    <source>
        <dbReference type="ARBA" id="ARBA00022777"/>
    </source>
</evidence>
<evidence type="ECO:0000313" key="14">
    <source>
        <dbReference type="EMBL" id="MDI6449046.1"/>
    </source>
</evidence>
<feature type="binding site" evidence="11">
    <location>
        <begin position="210"/>
        <end position="213"/>
    </location>
    <ligand>
        <name>ATP</name>
        <dbReference type="ChEBI" id="CHEBI:30616"/>
    </ligand>
</feature>
<dbReference type="NCBIfam" id="TIGR00125">
    <property type="entry name" value="cyt_tran_rel"/>
    <property type="match status" value="1"/>
</dbReference>
<dbReference type="InterPro" id="IPR023030">
    <property type="entry name" value="Bifunc_HldE"/>
</dbReference>
<evidence type="ECO:0000256" key="7">
    <source>
        <dbReference type="ARBA" id="ARBA00022840"/>
    </source>
</evidence>
<feature type="region of interest" description="Cytidylyltransferase" evidence="11">
    <location>
        <begin position="360"/>
        <end position="495"/>
    </location>
</feature>
<proteinExistence type="inferred from homology"/>
<dbReference type="GO" id="GO:0005829">
    <property type="term" value="C:cytosol"/>
    <property type="evidence" value="ECO:0007669"/>
    <property type="project" value="TreeGrafter"/>
</dbReference>
<name>A0AAW6TTK5_9BACT</name>
<evidence type="ECO:0000256" key="10">
    <source>
        <dbReference type="ARBA" id="ARBA00047428"/>
    </source>
</evidence>
<protein>
    <recommendedName>
        <fullName evidence="11">Bifunctional protein HldE</fullName>
    </recommendedName>
    <domain>
        <recommendedName>
            <fullName evidence="11">D-beta-D-heptose 7-phosphate kinase</fullName>
            <ecNumber evidence="11">2.7.1.167</ecNumber>
        </recommendedName>
        <alternativeName>
            <fullName evidence="11">D-beta-D-heptose 7-phosphotransferase</fullName>
        </alternativeName>
        <alternativeName>
            <fullName evidence="11">D-glycero-beta-D-manno-heptose-7-phosphate kinase</fullName>
        </alternativeName>
    </domain>
    <domain>
        <recommendedName>
            <fullName evidence="11">D-beta-D-heptose 1-phosphate adenylyltransferase</fullName>
            <ecNumber evidence="11">2.7.7.70</ecNumber>
        </recommendedName>
        <alternativeName>
            <fullName evidence="11">D-glycero-beta-D-manno-heptose 1-phosphate adenylyltransferase</fullName>
        </alternativeName>
    </domain>
</protein>
<organism evidence="14 15">
    <name type="scientific">Anaerobaca lacustris</name>
    <dbReference type="NCBI Taxonomy" id="3044600"/>
    <lineage>
        <taxon>Bacteria</taxon>
        <taxon>Pseudomonadati</taxon>
        <taxon>Planctomycetota</taxon>
        <taxon>Phycisphaerae</taxon>
        <taxon>Sedimentisphaerales</taxon>
        <taxon>Anaerobacaceae</taxon>
        <taxon>Anaerobaca</taxon>
    </lineage>
</organism>
<dbReference type="Pfam" id="PF01467">
    <property type="entry name" value="CTP_transf_like"/>
    <property type="match status" value="1"/>
</dbReference>
<accession>A0AAW6TTK5</accession>
<evidence type="ECO:0000256" key="9">
    <source>
        <dbReference type="ARBA" id="ARBA00023277"/>
    </source>
</evidence>
<feature type="region of interest" description="Ribokinase" evidence="11">
    <location>
        <begin position="1"/>
        <end position="333"/>
    </location>
</feature>
<comment type="subunit">
    <text evidence="11">Homodimer.</text>
</comment>
<evidence type="ECO:0000256" key="4">
    <source>
        <dbReference type="ARBA" id="ARBA00022695"/>
    </source>
</evidence>
<comment type="catalytic activity">
    <reaction evidence="11">
        <text>D-glycero-beta-D-manno-heptose 7-phosphate + ATP = D-glycero-beta-D-manno-heptose 1,7-bisphosphate + ADP + H(+)</text>
        <dbReference type="Rhea" id="RHEA:27473"/>
        <dbReference type="ChEBI" id="CHEBI:15378"/>
        <dbReference type="ChEBI" id="CHEBI:30616"/>
        <dbReference type="ChEBI" id="CHEBI:60204"/>
        <dbReference type="ChEBI" id="CHEBI:60208"/>
        <dbReference type="ChEBI" id="CHEBI:456216"/>
        <dbReference type="EC" id="2.7.1.167"/>
    </reaction>
</comment>
<dbReference type="Gene3D" id="3.40.50.620">
    <property type="entry name" value="HUPs"/>
    <property type="match status" value="1"/>
</dbReference>
<dbReference type="InterPro" id="IPR011611">
    <property type="entry name" value="PfkB_dom"/>
</dbReference>
<dbReference type="SUPFAM" id="SSF53613">
    <property type="entry name" value="Ribokinase-like"/>
    <property type="match status" value="1"/>
</dbReference>
<dbReference type="EC" id="2.7.7.70" evidence="11"/>
<dbReference type="InterPro" id="IPR029056">
    <property type="entry name" value="Ribokinase-like"/>
</dbReference>
<sequence>MYERLLKTIGSLGAPKVLVAGDFMLDVYVYGDAVRISPEAPVPVLRVTETEYRCGGAASVAADLAALGATPICVGLVGRDAEGRRLEEMLTKLGADVGALHETADRPTVTKQRLIGLAQHRHKQQLMRIDREAAEPVPIELGEEMLRQYRERLADVDIVCLQDYNKGVLTSLLCQQMIVLAAEAGKKVLVDPTPGRDYAKYSGATLITPNRHEASTACGFEIRTITDAARAAEHLLADLRLEAVVVTLDKEGAYLATREVGEQVSVKPRTVYDVTGAGDIVLATLAVSLAADSDYLTAVHLANIAGGIEVEKFGAASVTRAEMEREIARLYGARNDKVRPLEALLEELSWRRDRHQRIVFTNGCFDVLHRGHIEYLEFCRAQGDVVVVGLNSDHSVRALKGPDRPVNREQDRAAVLSGLETVDFITLFDEPSVLGLIRKVRPDVLVKGGDYDKTGVVGWEFVESYGGKVAMAPLVKDKSSTDTIQRMRALQAKAV</sequence>
<dbReference type="Gene3D" id="3.40.1190.20">
    <property type="match status" value="1"/>
</dbReference>
<dbReference type="Proteomes" id="UP001431776">
    <property type="component" value="Unassembled WGS sequence"/>
</dbReference>
<evidence type="ECO:0000259" key="12">
    <source>
        <dbReference type="Pfam" id="PF00294"/>
    </source>
</evidence>
<dbReference type="HAMAP" id="MF_01603">
    <property type="entry name" value="HldE"/>
    <property type="match status" value="1"/>
</dbReference>
<evidence type="ECO:0000256" key="3">
    <source>
        <dbReference type="ARBA" id="ARBA00022679"/>
    </source>
</evidence>
<evidence type="ECO:0000256" key="1">
    <source>
        <dbReference type="ARBA" id="ARBA00002319"/>
    </source>
</evidence>
<feature type="active site" evidence="11">
    <location>
        <position position="279"/>
    </location>
</feature>
<comment type="function">
    <text evidence="2 11">Catalyzes the ADP transfer from ATP to D-glycero-beta-D-manno-heptose 1-phosphate, yielding ADP-D-glycero-beta-D-manno-heptose.</text>
</comment>
<dbReference type="InterPro" id="IPR014729">
    <property type="entry name" value="Rossmann-like_a/b/a_fold"/>
</dbReference>
<comment type="catalytic activity">
    <reaction evidence="10 11">
        <text>D-glycero-beta-D-manno-heptose 1-phosphate + ATP + H(+) = ADP-D-glycero-beta-D-manno-heptose + diphosphate</text>
        <dbReference type="Rhea" id="RHEA:27465"/>
        <dbReference type="ChEBI" id="CHEBI:15378"/>
        <dbReference type="ChEBI" id="CHEBI:30616"/>
        <dbReference type="ChEBI" id="CHEBI:33019"/>
        <dbReference type="ChEBI" id="CHEBI:59967"/>
        <dbReference type="ChEBI" id="CHEBI:61593"/>
        <dbReference type="EC" id="2.7.7.70"/>
    </reaction>
</comment>
<dbReference type="Pfam" id="PF00294">
    <property type="entry name" value="PfkB"/>
    <property type="match status" value="1"/>
</dbReference>
<dbReference type="EMBL" id="JASCXX010000008">
    <property type="protein sequence ID" value="MDI6449046.1"/>
    <property type="molecule type" value="Genomic_DNA"/>
</dbReference>
<gene>
    <name evidence="14" type="primary">rfaE2</name>
    <name evidence="11" type="synonym">hldE</name>
    <name evidence="14" type="ORF">QJ522_08325</name>
</gene>
<comment type="pathway">
    <text evidence="11">Nucleotide-sugar biosynthesis; ADP-L-glycero-beta-D-manno-heptose biosynthesis; ADP-L-glycero-beta-D-manno-heptose from D-glycero-beta-D-manno-heptose 7-phosphate: step 1/4.</text>
</comment>
<dbReference type="PANTHER" id="PTHR46969">
    <property type="entry name" value="BIFUNCTIONAL PROTEIN HLDE"/>
    <property type="match status" value="1"/>
</dbReference>
<dbReference type="SUPFAM" id="SSF52374">
    <property type="entry name" value="Nucleotidylyl transferase"/>
    <property type="match status" value="1"/>
</dbReference>
<dbReference type="GO" id="GO:0033786">
    <property type="term" value="F:heptose-1-phosphate adenylyltransferase activity"/>
    <property type="evidence" value="ECO:0007669"/>
    <property type="project" value="UniProtKB-UniRule"/>
</dbReference>
<dbReference type="InterPro" id="IPR004821">
    <property type="entry name" value="Cyt_trans-like"/>
</dbReference>